<dbReference type="InterPro" id="IPR006656">
    <property type="entry name" value="Mopterin_OxRdtase"/>
</dbReference>
<dbReference type="SUPFAM" id="SSF50692">
    <property type="entry name" value="ADC-like"/>
    <property type="match status" value="1"/>
</dbReference>
<dbReference type="PANTHER" id="PTHR43742:SF6">
    <property type="entry name" value="OXIDOREDUCTASE YYAE-RELATED"/>
    <property type="match status" value="1"/>
</dbReference>
<protein>
    <submittedName>
        <fullName evidence="9">Unannotated protein</fullName>
    </submittedName>
</protein>
<dbReference type="InterPro" id="IPR006655">
    <property type="entry name" value="Mopterin_OxRdtase_prok_CS"/>
</dbReference>
<evidence type="ECO:0000256" key="7">
    <source>
        <dbReference type="ARBA" id="ARBA00023014"/>
    </source>
</evidence>
<dbReference type="PROSITE" id="PS00490">
    <property type="entry name" value="MOLYBDOPTERIN_PROK_2"/>
    <property type="match status" value="1"/>
</dbReference>
<keyword evidence="3" id="KW-0500">Molybdenum</keyword>
<keyword evidence="4" id="KW-0479">Metal-binding</keyword>
<comment type="similarity">
    <text evidence="2">Belongs to the prokaryotic molybdopterin-containing oxidoreductase family.</text>
</comment>
<evidence type="ECO:0000259" key="8">
    <source>
        <dbReference type="PROSITE" id="PS51669"/>
    </source>
</evidence>
<dbReference type="GO" id="GO:0051536">
    <property type="term" value="F:iron-sulfur cluster binding"/>
    <property type="evidence" value="ECO:0007669"/>
    <property type="project" value="UniProtKB-KW"/>
</dbReference>
<dbReference type="AlphaFoldDB" id="A0A6J6GLK1"/>
<name>A0A6J6GLK1_9ZZZZ</name>
<evidence type="ECO:0000256" key="4">
    <source>
        <dbReference type="ARBA" id="ARBA00022723"/>
    </source>
</evidence>
<gene>
    <name evidence="9" type="ORF">UFOPK1826_00634</name>
</gene>
<dbReference type="InterPro" id="IPR006657">
    <property type="entry name" value="MoPterin_dinucl-bd_dom"/>
</dbReference>
<dbReference type="PANTHER" id="PTHR43742">
    <property type="entry name" value="TRIMETHYLAMINE-N-OXIDE REDUCTASE"/>
    <property type="match status" value="1"/>
</dbReference>
<dbReference type="GO" id="GO:0046872">
    <property type="term" value="F:metal ion binding"/>
    <property type="evidence" value="ECO:0007669"/>
    <property type="project" value="UniProtKB-KW"/>
</dbReference>
<reference evidence="9" key="1">
    <citation type="submission" date="2020-05" db="EMBL/GenBank/DDBJ databases">
        <authorList>
            <person name="Chiriac C."/>
            <person name="Salcher M."/>
            <person name="Ghai R."/>
            <person name="Kavagutti S V."/>
        </authorList>
    </citation>
    <scope>NUCLEOTIDE SEQUENCE</scope>
</reference>
<dbReference type="EMBL" id="CAEZUN010000062">
    <property type="protein sequence ID" value="CAB4600603.1"/>
    <property type="molecule type" value="Genomic_DNA"/>
</dbReference>
<dbReference type="InterPro" id="IPR009010">
    <property type="entry name" value="Asp_de-COase-like_dom_sf"/>
</dbReference>
<keyword evidence="6" id="KW-0408">Iron</keyword>
<dbReference type="Gene3D" id="3.40.50.740">
    <property type="match status" value="1"/>
</dbReference>
<proteinExistence type="inferred from homology"/>
<evidence type="ECO:0000256" key="2">
    <source>
        <dbReference type="ARBA" id="ARBA00010312"/>
    </source>
</evidence>
<dbReference type="SUPFAM" id="SSF53706">
    <property type="entry name" value="Formate dehydrogenase/DMSO reductase, domains 1-3"/>
    <property type="match status" value="1"/>
</dbReference>
<dbReference type="InterPro" id="IPR050612">
    <property type="entry name" value="Prok_Mopterin_Oxidored"/>
</dbReference>
<dbReference type="InterPro" id="IPR006963">
    <property type="entry name" value="Mopterin_OxRdtase_4Fe-4S_dom"/>
</dbReference>
<keyword evidence="7" id="KW-0411">Iron-sulfur</keyword>
<comment type="cofactor">
    <cofactor evidence="1">
        <name>Mo-bis(molybdopterin guanine dinucleotide)</name>
        <dbReference type="ChEBI" id="CHEBI:60539"/>
    </cofactor>
</comment>
<feature type="domain" description="4Fe-4S Mo/W bis-MGD-type" evidence="8">
    <location>
        <begin position="7"/>
        <end position="68"/>
    </location>
</feature>
<dbReference type="GO" id="GO:0043546">
    <property type="term" value="F:molybdopterin cofactor binding"/>
    <property type="evidence" value="ECO:0007669"/>
    <property type="project" value="InterPro"/>
</dbReference>
<dbReference type="Gene3D" id="3.30.2070.10">
    <property type="entry name" value="Formate dehydrogenase/DMSO reductase"/>
    <property type="match status" value="1"/>
</dbReference>
<dbReference type="Pfam" id="PF01568">
    <property type="entry name" value="Molydop_binding"/>
    <property type="match status" value="1"/>
</dbReference>
<dbReference type="PROSITE" id="PS51669">
    <property type="entry name" value="4FE4S_MOW_BIS_MGD"/>
    <property type="match status" value="1"/>
</dbReference>
<accession>A0A6J6GLK1</accession>
<dbReference type="Pfam" id="PF00384">
    <property type="entry name" value="Molybdopterin"/>
    <property type="match status" value="1"/>
</dbReference>
<dbReference type="Gene3D" id="2.20.25.90">
    <property type="entry name" value="ADC-like domains"/>
    <property type="match status" value="1"/>
</dbReference>
<keyword evidence="5" id="KW-0560">Oxidoreductase</keyword>
<evidence type="ECO:0000256" key="5">
    <source>
        <dbReference type="ARBA" id="ARBA00023002"/>
    </source>
</evidence>
<dbReference type="Gene3D" id="2.40.40.20">
    <property type="match status" value="1"/>
</dbReference>
<evidence type="ECO:0000256" key="1">
    <source>
        <dbReference type="ARBA" id="ARBA00001942"/>
    </source>
</evidence>
<evidence type="ECO:0000256" key="3">
    <source>
        <dbReference type="ARBA" id="ARBA00022505"/>
    </source>
</evidence>
<evidence type="ECO:0000256" key="6">
    <source>
        <dbReference type="ARBA" id="ARBA00023004"/>
    </source>
</evidence>
<evidence type="ECO:0000313" key="9">
    <source>
        <dbReference type="EMBL" id="CAB4600603.1"/>
    </source>
</evidence>
<organism evidence="9">
    <name type="scientific">freshwater metagenome</name>
    <dbReference type="NCBI Taxonomy" id="449393"/>
    <lineage>
        <taxon>unclassified sequences</taxon>
        <taxon>metagenomes</taxon>
        <taxon>ecological metagenomes</taxon>
    </lineage>
</organism>
<dbReference type="Pfam" id="PF04879">
    <property type="entry name" value="Molybdop_Fe4S4"/>
    <property type="match status" value="1"/>
</dbReference>
<dbReference type="Gene3D" id="3.40.228.10">
    <property type="entry name" value="Dimethylsulfoxide Reductase, domain 2"/>
    <property type="match status" value="1"/>
</dbReference>
<dbReference type="GO" id="GO:0016491">
    <property type="term" value="F:oxidoreductase activity"/>
    <property type="evidence" value="ECO:0007669"/>
    <property type="project" value="UniProtKB-KW"/>
</dbReference>
<dbReference type="SMART" id="SM00926">
    <property type="entry name" value="Molybdop_Fe4S4"/>
    <property type="match status" value="1"/>
</dbReference>
<sequence length="663" mass="71958">MKNVADTALVRTACPLDCPDACSLEVTLSLGRITKIDAAPVDELSNPLTDGWICKKVKHHADRVYSPERIMTPLVRVGKKGAGEFRQATWDEALDLVVIKIKDAIRDYGVDSVLPYIYNSSSAKLEANYLTPHLFARLGAPEILHTICAATYSAAWDQVFGDMLSIDTLDVVDARLVVVWGANPAVSGTHLLPLLAKVQKAGGKLVVIDPRVTGTASRADLHLAIQPGTDVVLAYALANELARTGRIDTEFIDTHTTGSEEFFEAASKYSLEDASRICGVSLEQIRELVELIANTKPAVLRMGYGPERNRNGGSGVLAVLGLWAVTGNFGKPGSGVLASTSGGFSINVEATWPENIERPVRRELNMNHVARVLRGDIGAWPVAAKVLVIQGANPAVTAVDQVGMLAGLAREEVFTVLHEQVMTDTAKYADVVLPATTHFEVHDVVGSYGSYSVQVIEPVIDRVGESRTNNEFAAALALRLGFSFDEFNADPKFIADRVAKQKNLPVQFRKPGTTVQFRDTWPSFNHKRAQLFTAQSELPLPKFREATSEYPLVLLSPATSHTINSMFADTDPPRVAIYMNQQDVVARKLSESTRVKVFNDKATLEIDLVVDATMRPGVCSIPKGLWLRSTNQGVTANAFAPDDLNDLVGGACFNDARVEVTAV</sequence>